<evidence type="ECO:0000256" key="6">
    <source>
        <dbReference type="SAM" id="Phobius"/>
    </source>
</evidence>
<feature type="domain" description="EamA" evidence="7">
    <location>
        <begin position="142"/>
        <end position="275"/>
    </location>
</feature>
<sequence length="287" mass="29988">MLFASGELALSMMMVGANVVILKILADHLPIFVILTLRTGFAALLLAPFARLPRVPHRRIFGNLLLQAAFGTLAYNAFLLAGLARAGAVQAGLVLATLPAVIALGAAFLLREHLAPRHWFAVGLAAMGMAVLARGGGGFSLLGDALVFCAVCGEATYALLARRAAGALPVLQATFWMQAASAVLSAPFAVAQIQNVRLTPFVFGLLVIHSLTASVFAVLLWYHGMKRVPAGLAGAFTALLPATAALCGILILGEVFTRGDLLGFAALLVSMLLILWARPRSVRSPAA</sequence>
<feature type="transmembrane region" description="Helical" evidence="6">
    <location>
        <begin position="31"/>
        <end position="52"/>
    </location>
</feature>
<dbReference type="InterPro" id="IPR050638">
    <property type="entry name" value="AA-Vitamin_Transporters"/>
</dbReference>
<dbReference type="EMBL" id="JAKGBZ010000047">
    <property type="protein sequence ID" value="MCF3948350.1"/>
    <property type="molecule type" value="Genomic_DNA"/>
</dbReference>
<dbReference type="RefSeq" id="WP_235705636.1">
    <property type="nucleotide sequence ID" value="NZ_JAKGBZ010000047.1"/>
</dbReference>
<comment type="caution">
    <text evidence="8">The sequence shown here is derived from an EMBL/GenBank/DDBJ whole genome shotgun (WGS) entry which is preliminary data.</text>
</comment>
<feature type="transmembrane region" description="Helical" evidence="6">
    <location>
        <begin position="89"/>
        <end position="110"/>
    </location>
</feature>
<feature type="transmembrane region" description="Helical" evidence="6">
    <location>
        <begin position="139"/>
        <end position="160"/>
    </location>
</feature>
<feature type="transmembrane region" description="Helical" evidence="6">
    <location>
        <begin position="64"/>
        <end position="83"/>
    </location>
</feature>
<keyword evidence="9" id="KW-1185">Reference proteome</keyword>
<feature type="transmembrane region" description="Helical" evidence="6">
    <location>
        <begin position="167"/>
        <end position="189"/>
    </location>
</feature>
<organism evidence="8 9">
    <name type="scientific">Acidiphilium iwatense</name>
    <dbReference type="NCBI Taxonomy" id="768198"/>
    <lineage>
        <taxon>Bacteria</taxon>
        <taxon>Pseudomonadati</taxon>
        <taxon>Pseudomonadota</taxon>
        <taxon>Alphaproteobacteria</taxon>
        <taxon>Acetobacterales</taxon>
        <taxon>Acidocellaceae</taxon>
        <taxon>Acidiphilium</taxon>
    </lineage>
</organism>
<feature type="transmembrane region" description="Helical" evidence="6">
    <location>
        <begin position="234"/>
        <end position="253"/>
    </location>
</feature>
<dbReference type="Pfam" id="PF00892">
    <property type="entry name" value="EamA"/>
    <property type="match status" value="2"/>
</dbReference>
<feature type="domain" description="EamA" evidence="7">
    <location>
        <begin position="9"/>
        <end position="132"/>
    </location>
</feature>
<keyword evidence="4 6" id="KW-1133">Transmembrane helix</keyword>
<dbReference type="Proteomes" id="UP001521209">
    <property type="component" value="Unassembled WGS sequence"/>
</dbReference>
<evidence type="ECO:0000313" key="8">
    <source>
        <dbReference type="EMBL" id="MCF3948350.1"/>
    </source>
</evidence>
<keyword evidence="5 6" id="KW-0472">Membrane</keyword>
<dbReference type="InterPro" id="IPR000620">
    <property type="entry name" value="EamA_dom"/>
</dbReference>
<dbReference type="PANTHER" id="PTHR32322:SF2">
    <property type="entry name" value="EAMA DOMAIN-CONTAINING PROTEIN"/>
    <property type="match status" value="1"/>
</dbReference>
<protein>
    <submittedName>
        <fullName evidence="8">DMT family transporter</fullName>
    </submittedName>
</protein>
<comment type="subcellular location">
    <subcellularLocation>
        <location evidence="1">Membrane</location>
        <topology evidence="1">Multi-pass membrane protein</topology>
    </subcellularLocation>
</comment>
<evidence type="ECO:0000256" key="4">
    <source>
        <dbReference type="ARBA" id="ARBA00022989"/>
    </source>
</evidence>
<feature type="transmembrane region" description="Helical" evidence="6">
    <location>
        <begin position="201"/>
        <end position="222"/>
    </location>
</feature>
<gene>
    <name evidence="8" type="ORF">L2A60_16895</name>
</gene>
<feature type="transmembrane region" description="Helical" evidence="6">
    <location>
        <begin position="259"/>
        <end position="277"/>
    </location>
</feature>
<name>A0ABS9E1R6_9PROT</name>
<accession>A0ABS9E1R6</accession>
<proteinExistence type="inferred from homology"/>
<dbReference type="SUPFAM" id="SSF103481">
    <property type="entry name" value="Multidrug resistance efflux transporter EmrE"/>
    <property type="match status" value="2"/>
</dbReference>
<evidence type="ECO:0000313" key="9">
    <source>
        <dbReference type="Proteomes" id="UP001521209"/>
    </source>
</evidence>
<evidence type="ECO:0000256" key="1">
    <source>
        <dbReference type="ARBA" id="ARBA00004141"/>
    </source>
</evidence>
<evidence type="ECO:0000259" key="7">
    <source>
        <dbReference type="Pfam" id="PF00892"/>
    </source>
</evidence>
<comment type="similarity">
    <text evidence="2">Belongs to the EamA transporter family.</text>
</comment>
<dbReference type="PANTHER" id="PTHR32322">
    <property type="entry name" value="INNER MEMBRANE TRANSPORTER"/>
    <property type="match status" value="1"/>
</dbReference>
<evidence type="ECO:0000256" key="5">
    <source>
        <dbReference type="ARBA" id="ARBA00023136"/>
    </source>
</evidence>
<keyword evidence="3 6" id="KW-0812">Transmembrane</keyword>
<dbReference type="InterPro" id="IPR037185">
    <property type="entry name" value="EmrE-like"/>
</dbReference>
<evidence type="ECO:0000256" key="2">
    <source>
        <dbReference type="ARBA" id="ARBA00007362"/>
    </source>
</evidence>
<feature type="transmembrane region" description="Helical" evidence="6">
    <location>
        <begin position="7"/>
        <end position="25"/>
    </location>
</feature>
<evidence type="ECO:0000256" key="3">
    <source>
        <dbReference type="ARBA" id="ARBA00022692"/>
    </source>
</evidence>
<reference evidence="8 9" key="1">
    <citation type="submission" date="2022-01" db="EMBL/GenBank/DDBJ databases">
        <authorList>
            <person name="Won M."/>
            <person name="Kim S.-J."/>
            <person name="Kwon S.-W."/>
        </authorList>
    </citation>
    <scope>NUCLEOTIDE SEQUENCE [LARGE SCALE GENOMIC DNA]</scope>
    <source>
        <strain evidence="8 9">KCTC 23505</strain>
    </source>
</reference>